<sequence length="232" mass="25356">MKHEYSSDELRELKSIYDESGEAGLSRDEMRALRKAGLVKQDLPPEPEKPHEDTLADYQAVSKPTAEPSKRDLILAHCRNRIDQGQPFDGKETAEALGISQKTAGNIIGQLRKEGLLPAFDKHSPRKTTQKPTTTGKKKETMTTTSKITADNVTETKLTPSDVTTGTITVKPQATADPRAIIANALVGIFDAVSALQRTAFQANDKVVYGFATKLLTGELMDIKANYSKDAK</sequence>
<evidence type="ECO:0000256" key="1">
    <source>
        <dbReference type="SAM" id="MobiDB-lite"/>
    </source>
</evidence>
<dbReference type="AlphaFoldDB" id="A0A087DKJ7"/>
<reference evidence="2 3" key="1">
    <citation type="submission" date="2014-03" db="EMBL/GenBank/DDBJ databases">
        <title>Genomics of Bifidobacteria.</title>
        <authorList>
            <person name="Ventura M."/>
            <person name="Milani C."/>
            <person name="Lugli G.A."/>
        </authorList>
    </citation>
    <scope>NUCLEOTIDE SEQUENCE [LARGE SCALE GENOMIC DNA]</scope>
    <source>
        <strain evidence="3">JCM 15918</strain>
    </source>
</reference>
<gene>
    <name evidence="2" type="ORF">BSTER_1759</name>
</gene>
<comment type="caution">
    <text evidence="2">The sequence shown here is derived from an EMBL/GenBank/DDBJ whole genome shotgun (WGS) entry which is preliminary data.</text>
</comment>
<evidence type="ECO:0000313" key="3">
    <source>
        <dbReference type="Proteomes" id="UP000029091"/>
    </source>
</evidence>
<proteinExistence type="predicted"/>
<keyword evidence="2" id="KW-0346">Stress response</keyword>
<dbReference type="EMBL" id="JGZQ01000009">
    <property type="protein sequence ID" value="KFI96047.1"/>
    <property type="molecule type" value="Genomic_DNA"/>
</dbReference>
<dbReference type="RefSeq" id="WP_033500105.1">
    <property type="nucleotide sequence ID" value="NZ_JDUX01000010.1"/>
</dbReference>
<accession>A0A087DKJ7</accession>
<protein>
    <submittedName>
        <fullName evidence="2">Putative negative regulator of class I heat shock protein</fullName>
    </submittedName>
</protein>
<evidence type="ECO:0000313" key="2">
    <source>
        <dbReference type="EMBL" id="KFI96047.1"/>
    </source>
</evidence>
<organism evidence="2 3">
    <name type="scientific">Bifidobacterium adolescentis JCM 15918</name>
    <dbReference type="NCBI Taxonomy" id="1437612"/>
    <lineage>
        <taxon>Bacteria</taxon>
        <taxon>Bacillati</taxon>
        <taxon>Actinomycetota</taxon>
        <taxon>Actinomycetes</taxon>
        <taxon>Bifidobacteriales</taxon>
        <taxon>Bifidobacteriaceae</taxon>
        <taxon>Bifidobacterium</taxon>
    </lineage>
</organism>
<dbReference type="Proteomes" id="UP000029091">
    <property type="component" value="Unassembled WGS sequence"/>
</dbReference>
<name>A0A087DKJ7_BIFAD</name>
<feature type="region of interest" description="Disordered" evidence="1">
    <location>
        <begin position="121"/>
        <end position="145"/>
    </location>
</feature>